<sequence length="116" mass="12576">MPEDSSPIDETSTAPAPGLPTIEAAPYDPQERLDSVRSYIAFSLIGLLALVVLCSFALLATAHWTHLTLQEVRPLIEVIFSSVTTLVSAATGFYFGVQHAQTKISHGRRPAARSRQ</sequence>
<dbReference type="AlphaFoldDB" id="A0A2I2KSG5"/>
<keyword evidence="2" id="KW-0472">Membrane</keyword>
<evidence type="ECO:0000313" key="3">
    <source>
        <dbReference type="EMBL" id="SNQ48618.1"/>
    </source>
</evidence>
<dbReference type="Proteomes" id="UP000234331">
    <property type="component" value="Unassembled WGS sequence"/>
</dbReference>
<organism evidence="3 4">
    <name type="scientific">Frankia canadensis</name>
    <dbReference type="NCBI Taxonomy" id="1836972"/>
    <lineage>
        <taxon>Bacteria</taxon>
        <taxon>Bacillati</taxon>
        <taxon>Actinomycetota</taxon>
        <taxon>Actinomycetes</taxon>
        <taxon>Frankiales</taxon>
        <taxon>Frankiaceae</taxon>
        <taxon>Frankia</taxon>
    </lineage>
</organism>
<keyword evidence="4" id="KW-1185">Reference proteome</keyword>
<evidence type="ECO:0000256" key="2">
    <source>
        <dbReference type="SAM" id="Phobius"/>
    </source>
</evidence>
<name>A0A2I2KSG5_9ACTN</name>
<dbReference type="OrthoDB" id="7067425at2"/>
<keyword evidence="2" id="KW-0812">Transmembrane</keyword>
<gene>
    <name evidence="3" type="ORF">FRACA_2610004</name>
</gene>
<evidence type="ECO:0000313" key="4">
    <source>
        <dbReference type="Proteomes" id="UP000234331"/>
    </source>
</evidence>
<accession>A0A2I2KSG5</accession>
<protein>
    <submittedName>
        <fullName evidence="3">Uncharacterized protein</fullName>
    </submittedName>
</protein>
<feature type="transmembrane region" description="Helical" evidence="2">
    <location>
        <begin position="75"/>
        <end position="97"/>
    </location>
</feature>
<dbReference type="EMBL" id="FZMO01000181">
    <property type="protein sequence ID" value="SNQ48618.1"/>
    <property type="molecule type" value="Genomic_DNA"/>
</dbReference>
<reference evidence="3 4" key="1">
    <citation type="submission" date="2017-06" db="EMBL/GenBank/DDBJ databases">
        <authorList>
            <person name="Kim H.J."/>
            <person name="Triplett B.A."/>
        </authorList>
    </citation>
    <scope>NUCLEOTIDE SEQUENCE [LARGE SCALE GENOMIC DNA]</scope>
    <source>
        <strain evidence="3">FRACA_ARgP5</strain>
    </source>
</reference>
<dbReference type="RefSeq" id="WP_101832265.1">
    <property type="nucleotide sequence ID" value="NZ_FZMO01000181.1"/>
</dbReference>
<feature type="region of interest" description="Disordered" evidence="1">
    <location>
        <begin position="1"/>
        <end position="25"/>
    </location>
</feature>
<evidence type="ECO:0000256" key="1">
    <source>
        <dbReference type="SAM" id="MobiDB-lite"/>
    </source>
</evidence>
<keyword evidence="2" id="KW-1133">Transmembrane helix</keyword>
<proteinExistence type="predicted"/>
<feature type="transmembrane region" description="Helical" evidence="2">
    <location>
        <begin position="39"/>
        <end position="63"/>
    </location>
</feature>